<organism evidence="7 8">
    <name type="scientific">Rubrobacter xylanophilus</name>
    <dbReference type="NCBI Taxonomy" id="49319"/>
    <lineage>
        <taxon>Bacteria</taxon>
        <taxon>Bacillati</taxon>
        <taxon>Actinomycetota</taxon>
        <taxon>Rubrobacteria</taxon>
        <taxon>Rubrobacterales</taxon>
        <taxon>Rubrobacteraceae</taxon>
        <taxon>Rubrobacter</taxon>
    </lineage>
</organism>
<evidence type="ECO:0000256" key="5">
    <source>
        <dbReference type="SAM" id="Phobius"/>
    </source>
</evidence>
<feature type="transmembrane region" description="Helical" evidence="5">
    <location>
        <begin position="212"/>
        <end position="234"/>
    </location>
</feature>
<dbReference type="Proteomes" id="UP000318065">
    <property type="component" value="Chromosome"/>
</dbReference>
<accession>A0A510HIA7</accession>
<dbReference type="InterPro" id="IPR047817">
    <property type="entry name" value="ABC2_TM_bact-type"/>
</dbReference>
<keyword evidence="8" id="KW-1185">Reference proteome</keyword>
<gene>
    <name evidence="7" type="ORF">RxyAA322_08590</name>
</gene>
<comment type="subcellular location">
    <subcellularLocation>
        <location evidence="1">Membrane</location>
        <topology evidence="1">Multi-pass membrane protein</topology>
    </subcellularLocation>
</comment>
<name>A0A510HIA7_9ACTN</name>
<feature type="transmembrane region" description="Helical" evidence="5">
    <location>
        <begin position="284"/>
        <end position="302"/>
    </location>
</feature>
<evidence type="ECO:0000259" key="6">
    <source>
        <dbReference type="PROSITE" id="PS51012"/>
    </source>
</evidence>
<evidence type="ECO:0000256" key="4">
    <source>
        <dbReference type="ARBA" id="ARBA00023136"/>
    </source>
</evidence>
<keyword evidence="4 5" id="KW-0472">Membrane</keyword>
<dbReference type="AlphaFoldDB" id="A0A510HIA7"/>
<evidence type="ECO:0000256" key="1">
    <source>
        <dbReference type="ARBA" id="ARBA00004141"/>
    </source>
</evidence>
<dbReference type="RefSeq" id="WP_143527084.1">
    <property type="nucleotide sequence ID" value="NZ_AP019791.1"/>
</dbReference>
<dbReference type="PROSITE" id="PS51012">
    <property type="entry name" value="ABC_TM2"/>
    <property type="match status" value="1"/>
</dbReference>
<dbReference type="OrthoDB" id="9778589at2"/>
<dbReference type="Pfam" id="PF12698">
    <property type="entry name" value="ABC2_membrane_3"/>
    <property type="match status" value="1"/>
</dbReference>
<keyword evidence="2 5" id="KW-0812">Transmembrane</keyword>
<sequence>MKAFLSMVGANLKMQARNRTALFWLLAFPALFIVLFGFLFSDDSGLTATAGVVNGSSTPLAAQMTRAMERSSFFEVERSRERGAEIQKLKEGDLDAVLVFPEHAAPGEPLKVEAYVDRSKLSTSQAVSAAIQQIADRFNRGPEQGPELVSVSTRGVQGRDLGYTIDYLAPGFVAMSIMQNGVIGLAAAFVTLRERGVLRRIRVTPFPLVSFIGARIVSNLVVVLFQVAILLGLARALFGLHVGGDVASVAAGVAVFSVLGALAFLAIGFFVAGVSRRVESANTLGNLITFPMLFLAGIFFPITQAPQWMQEISKALPLSYLADGLRQTMVYGTSLGHLWTDALALMATALVGFLLAVRFFRWEPGS</sequence>
<feature type="transmembrane region" description="Helical" evidence="5">
    <location>
        <begin position="246"/>
        <end position="272"/>
    </location>
</feature>
<feature type="transmembrane region" description="Helical" evidence="5">
    <location>
        <begin position="342"/>
        <end position="360"/>
    </location>
</feature>
<dbReference type="GO" id="GO:0016020">
    <property type="term" value="C:membrane"/>
    <property type="evidence" value="ECO:0007669"/>
    <property type="project" value="UniProtKB-SubCell"/>
</dbReference>
<dbReference type="EMBL" id="AP019791">
    <property type="protein sequence ID" value="BBL79005.1"/>
    <property type="molecule type" value="Genomic_DNA"/>
</dbReference>
<dbReference type="PANTHER" id="PTHR43027:SF2">
    <property type="entry name" value="TRANSPORT PERMEASE PROTEIN"/>
    <property type="match status" value="1"/>
</dbReference>
<dbReference type="PANTHER" id="PTHR43027">
    <property type="entry name" value="DOXORUBICIN RESISTANCE ABC TRANSPORTER PERMEASE PROTEIN DRRC-RELATED"/>
    <property type="match status" value="1"/>
</dbReference>
<evidence type="ECO:0000313" key="8">
    <source>
        <dbReference type="Proteomes" id="UP000318065"/>
    </source>
</evidence>
<evidence type="ECO:0000313" key="7">
    <source>
        <dbReference type="EMBL" id="BBL79005.1"/>
    </source>
</evidence>
<keyword evidence="3 5" id="KW-1133">Transmembrane helix</keyword>
<feature type="transmembrane region" description="Helical" evidence="5">
    <location>
        <begin position="21"/>
        <end position="40"/>
    </location>
</feature>
<evidence type="ECO:0000256" key="3">
    <source>
        <dbReference type="ARBA" id="ARBA00022989"/>
    </source>
</evidence>
<dbReference type="InterPro" id="IPR013525">
    <property type="entry name" value="ABC2_TM"/>
</dbReference>
<dbReference type="InterPro" id="IPR052902">
    <property type="entry name" value="ABC-2_transporter"/>
</dbReference>
<proteinExistence type="predicted"/>
<reference evidence="7" key="1">
    <citation type="journal article" date="2019" name="Microbiol. Resour. Announc.">
        <title>Complete Genome Sequence of Rubrobacter xylanophilus Strain AA3-22, Isolated from Arima Onsen in Japan.</title>
        <authorList>
            <person name="Tomariguchi N."/>
            <person name="Miyazaki K."/>
        </authorList>
    </citation>
    <scope>NUCLEOTIDE SEQUENCE [LARGE SCALE GENOMIC DNA]</scope>
    <source>
        <strain evidence="7">AA3-22</strain>
    </source>
</reference>
<evidence type="ECO:0000256" key="2">
    <source>
        <dbReference type="ARBA" id="ARBA00022692"/>
    </source>
</evidence>
<feature type="transmembrane region" description="Helical" evidence="5">
    <location>
        <begin position="167"/>
        <end position="192"/>
    </location>
</feature>
<feature type="domain" description="ABC transmembrane type-2" evidence="6">
    <location>
        <begin position="124"/>
        <end position="363"/>
    </location>
</feature>
<dbReference type="GO" id="GO:0140359">
    <property type="term" value="F:ABC-type transporter activity"/>
    <property type="evidence" value="ECO:0007669"/>
    <property type="project" value="InterPro"/>
</dbReference>
<protein>
    <recommendedName>
        <fullName evidence="6">ABC transmembrane type-2 domain-containing protein</fullName>
    </recommendedName>
</protein>